<dbReference type="Gramene" id="KOM25939">
    <property type="protein sequence ID" value="KOM25939"/>
    <property type="gene ID" value="LR48_Vigan205s007600"/>
</dbReference>
<sequence length="352" mass="40194">MEKKEVHSGGCSRNQTENEDGMLRNGDNSGRMRRERGPTMRKKKPIGAYSNGCSRGYEQRENAPARRPAASRLDSDVRKAAREKHLSENYRKEEARDGAGGRDGDVGTSVVHASSKVEVTGPAMKHIMKHTANHVQQLGEIRKSTEGEQQHFTAAAGTREWVTAMTVARREQPPTARRNGVAAAFNLHADRRTAAWSGSGVKQVKEQGAERHPASRGEERGIKNNTPAVKEKVRIRVRKLRRDDRVGRRSRRRSRSAIHRTKLRWSPAADDRRRRTETGGISGGARRSKQRQWLSWVLRRRDYRSLRFNEKVQYYDVATDKRAEFDRAMAEYNKKIESGEFDETDEESEFDE</sequence>
<dbReference type="EMBL" id="KQ258294">
    <property type="protein sequence ID" value="KOM25939.1"/>
    <property type="molecule type" value="Genomic_DNA"/>
</dbReference>
<feature type="compositionally biased region" description="Basic and acidic residues" evidence="1">
    <location>
        <begin position="73"/>
        <end position="105"/>
    </location>
</feature>
<organism evidence="2 3">
    <name type="scientific">Phaseolus angularis</name>
    <name type="common">Azuki bean</name>
    <name type="synonym">Vigna angularis</name>
    <dbReference type="NCBI Taxonomy" id="3914"/>
    <lineage>
        <taxon>Eukaryota</taxon>
        <taxon>Viridiplantae</taxon>
        <taxon>Streptophyta</taxon>
        <taxon>Embryophyta</taxon>
        <taxon>Tracheophyta</taxon>
        <taxon>Spermatophyta</taxon>
        <taxon>Magnoliopsida</taxon>
        <taxon>eudicotyledons</taxon>
        <taxon>Gunneridae</taxon>
        <taxon>Pentapetalae</taxon>
        <taxon>rosids</taxon>
        <taxon>fabids</taxon>
        <taxon>Fabales</taxon>
        <taxon>Fabaceae</taxon>
        <taxon>Papilionoideae</taxon>
        <taxon>50 kb inversion clade</taxon>
        <taxon>NPAAA clade</taxon>
        <taxon>indigoferoid/millettioid clade</taxon>
        <taxon>Phaseoleae</taxon>
        <taxon>Vigna</taxon>
    </lineage>
</organism>
<name>A0A0L9T775_PHAAN</name>
<dbReference type="AlphaFoldDB" id="A0A0L9T775"/>
<protein>
    <submittedName>
        <fullName evidence="2">Uncharacterized protein</fullName>
    </submittedName>
</protein>
<feature type="compositionally biased region" description="Basic and acidic residues" evidence="1">
    <location>
        <begin position="203"/>
        <end position="222"/>
    </location>
</feature>
<feature type="compositionally biased region" description="Basic residues" evidence="1">
    <location>
        <begin position="248"/>
        <end position="263"/>
    </location>
</feature>
<gene>
    <name evidence="2" type="ORF">LR48_Vigan205s007600</name>
</gene>
<evidence type="ECO:0000313" key="3">
    <source>
        <dbReference type="Proteomes" id="UP000053144"/>
    </source>
</evidence>
<proteinExistence type="predicted"/>
<dbReference type="STRING" id="3914.A0A0L9T775"/>
<dbReference type="Proteomes" id="UP000053144">
    <property type="component" value="Unassembled WGS sequence"/>
</dbReference>
<feature type="region of interest" description="Disordered" evidence="1">
    <location>
        <begin position="196"/>
        <end position="286"/>
    </location>
</feature>
<accession>A0A0L9T775</accession>
<evidence type="ECO:0000256" key="1">
    <source>
        <dbReference type="SAM" id="MobiDB-lite"/>
    </source>
</evidence>
<evidence type="ECO:0000313" key="2">
    <source>
        <dbReference type="EMBL" id="KOM25939.1"/>
    </source>
</evidence>
<feature type="region of interest" description="Disordered" evidence="1">
    <location>
        <begin position="1"/>
        <end position="108"/>
    </location>
</feature>
<reference evidence="3" key="1">
    <citation type="journal article" date="2015" name="Proc. Natl. Acad. Sci. U.S.A.">
        <title>Genome sequencing of adzuki bean (Vigna angularis) provides insight into high starch and low fat accumulation and domestication.</title>
        <authorList>
            <person name="Yang K."/>
            <person name="Tian Z."/>
            <person name="Chen C."/>
            <person name="Luo L."/>
            <person name="Zhao B."/>
            <person name="Wang Z."/>
            <person name="Yu L."/>
            <person name="Li Y."/>
            <person name="Sun Y."/>
            <person name="Li W."/>
            <person name="Chen Y."/>
            <person name="Li Y."/>
            <person name="Zhang Y."/>
            <person name="Ai D."/>
            <person name="Zhao J."/>
            <person name="Shang C."/>
            <person name="Ma Y."/>
            <person name="Wu B."/>
            <person name="Wang M."/>
            <person name="Gao L."/>
            <person name="Sun D."/>
            <person name="Zhang P."/>
            <person name="Guo F."/>
            <person name="Wang W."/>
            <person name="Li Y."/>
            <person name="Wang J."/>
            <person name="Varshney R.K."/>
            <person name="Wang J."/>
            <person name="Ling H.Q."/>
            <person name="Wan P."/>
        </authorList>
    </citation>
    <scope>NUCLEOTIDE SEQUENCE</scope>
    <source>
        <strain evidence="3">cv. Jingnong 6</strain>
    </source>
</reference>